<evidence type="ECO:0000313" key="1">
    <source>
        <dbReference type="EMBL" id="CAL4137008.1"/>
    </source>
</evidence>
<dbReference type="EMBL" id="CAXKWB010030048">
    <property type="protein sequence ID" value="CAL4137008.1"/>
    <property type="molecule type" value="Genomic_DNA"/>
</dbReference>
<dbReference type="AlphaFoldDB" id="A0AAV2RUZ9"/>
<reference evidence="1 2" key="1">
    <citation type="submission" date="2024-05" db="EMBL/GenBank/DDBJ databases">
        <authorList>
            <person name="Wallberg A."/>
        </authorList>
    </citation>
    <scope>NUCLEOTIDE SEQUENCE [LARGE SCALE GENOMIC DNA]</scope>
</reference>
<organism evidence="1 2">
    <name type="scientific">Meganyctiphanes norvegica</name>
    <name type="common">Northern krill</name>
    <name type="synonym">Thysanopoda norvegica</name>
    <dbReference type="NCBI Taxonomy" id="48144"/>
    <lineage>
        <taxon>Eukaryota</taxon>
        <taxon>Metazoa</taxon>
        <taxon>Ecdysozoa</taxon>
        <taxon>Arthropoda</taxon>
        <taxon>Crustacea</taxon>
        <taxon>Multicrustacea</taxon>
        <taxon>Malacostraca</taxon>
        <taxon>Eumalacostraca</taxon>
        <taxon>Eucarida</taxon>
        <taxon>Euphausiacea</taxon>
        <taxon>Euphausiidae</taxon>
        <taxon>Meganyctiphanes</taxon>
    </lineage>
</organism>
<accession>A0AAV2RUZ9</accession>
<sequence>MIKMSSNKSRTSVFKCWEPRKFVCATQNDYEEFTDIERTLHLDDIVNHNATTFSAIITNGRRSYIKGKGSVLWFSIAKPKDEHHWYGNVSFTIKLQDLLEHFLSTKKMYFMEIIERRSSILSRVILTSRKLKSLKPAIQFEPSEVGFPLFKSAEGKYHSLKTLPEYNKGHELEFMIDIADEQEAQWIYSSCRKVVVNHSLGNSGAPYTCHKNHSFGSKPSCTSSFSIEKTNEIIKNTLHVSSKSYKNKTEDIKDDTKHNLSELKERRYIELSVK</sequence>
<evidence type="ECO:0000313" key="2">
    <source>
        <dbReference type="Proteomes" id="UP001497623"/>
    </source>
</evidence>
<proteinExistence type="predicted"/>
<comment type="caution">
    <text evidence="1">The sequence shown here is derived from an EMBL/GenBank/DDBJ whole genome shotgun (WGS) entry which is preliminary data.</text>
</comment>
<gene>
    <name evidence="1" type="ORF">MNOR_LOCUS27910</name>
</gene>
<name>A0AAV2RUZ9_MEGNR</name>
<protein>
    <submittedName>
        <fullName evidence="1">Uncharacterized protein</fullName>
    </submittedName>
</protein>
<dbReference type="Proteomes" id="UP001497623">
    <property type="component" value="Unassembled WGS sequence"/>
</dbReference>
<keyword evidence="2" id="KW-1185">Reference proteome</keyword>